<protein>
    <submittedName>
        <fullName evidence="5">Type I restriction enzyme S subunit</fullName>
        <ecNumber evidence="5">3.1.21.3</ecNumber>
    </submittedName>
</protein>
<dbReference type="Proteomes" id="UP000776164">
    <property type="component" value="Unassembled WGS sequence"/>
</dbReference>
<dbReference type="RefSeq" id="WP_205106735.1">
    <property type="nucleotide sequence ID" value="NZ_BAAAHT010000017.1"/>
</dbReference>
<dbReference type="Gene3D" id="3.90.220.20">
    <property type="entry name" value="DNA methylase specificity domains"/>
    <property type="match status" value="2"/>
</dbReference>
<dbReference type="InterPro" id="IPR044946">
    <property type="entry name" value="Restrct_endonuc_typeI_TRD_sf"/>
</dbReference>
<evidence type="ECO:0000313" key="6">
    <source>
        <dbReference type="Proteomes" id="UP000776164"/>
    </source>
</evidence>
<keyword evidence="6" id="KW-1185">Reference proteome</keyword>
<dbReference type="Gene3D" id="1.10.287.1120">
    <property type="entry name" value="Bipartite methylase S protein"/>
    <property type="match status" value="1"/>
</dbReference>
<name>A0ABS2L1S4_9MICO</name>
<evidence type="ECO:0000313" key="5">
    <source>
        <dbReference type="EMBL" id="MBM7471029.1"/>
    </source>
</evidence>
<dbReference type="PANTHER" id="PTHR30408:SF12">
    <property type="entry name" value="TYPE I RESTRICTION ENZYME MJAVIII SPECIFICITY SUBUNIT"/>
    <property type="match status" value="1"/>
</dbReference>
<gene>
    <name evidence="5" type="ORF">JOE66_000663</name>
</gene>
<organism evidence="5 6">
    <name type="scientific">Subtercola frigoramans</name>
    <dbReference type="NCBI Taxonomy" id="120298"/>
    <lineage>
        <taxon>Bacteria</taxon>
        <taxon>Bacillati</taxon>
        <taxon>Actinomycetota</taxon>
        <taxon>Actinomycetes</taxon>
        <taxon>Micrococcales</taxon>
        <taxon>Microbacteriaceae</taxon>
        <taxon>Subtercola</taxon>
    </lineage>
</organism>
<accession>A0ABS2L1S4</accession>
<keyword evidence="5" id="KW-0378">Hydrolase</keyword>
<reference evidence="5 6" key="1">
    <citation type="submission" date="2021-01" db="EMBL/GenBank/DDBJ databases">
        <title>Sequencing the genomes of 1000 actinobacteria strains.</title>
        <authorList>
            <person name="Klenk H.-P."/>
        </authorList>
    </citation>
    <scope>NUCLEOTIDE SEQUENCE [LARGE SCALE GENOMIC DNA]</scope>
    <source>
        <strain evidence="5 6">DSM 13057</strain>
    </source>
</reference>
<comment type="caution">
    <text evidence="5">The sequence shown here is derived from an EMBL/GenBank/DDBJ whole genome shotgun (WGS) entry which is preliminary data.</text>
</comment>
<feature type="domain" description="Type I restriction modification DNA specificity" evidence="4">
    <location>
        <begin position="232"/>
        <end position="383"/>
    </location>
</feature>
<comment type="similarity">
    <text evidence="1">Belongs to the type-I restriction system S methylase family.</text>
</comment>
<sequence length="427" mass="48351">MRLKAYLSYHESQIEWVSELPSEWYEQPFFAAVRERKAKNFGLKEENLLSLSYGQIIRKDISLNDGLLPESFETYQVVRPADIVFRFTDLQNDKRSLRSALVEERGIITSAYLSVTPVRHDARYFAYLMRSYDNQKVFYSMGGGLRQSLKFDDVKHLRIITPPDEEQKRIADYLDAQTAKIDLLIEKQRRLIETLAERRQAVINHAVTKGLDPNLPVKDSGVEWMGVIPAAWTLTRVRYVASILGGFAPEHALPDKHGKFPYFRVADLNGAGIDYSISSSTELINDKNLVAQVGTVLFPKRGGAIFTNKVTIMSVCGAFDTNLMGVVLNDDKVDPLFFAHWLKSRSLGELADTSTLPQINNKHIYPLRIGLPNLSEQRKVSKYIALQTARMDALSGKAREMIDVLKERRQALISAAVTGKIDVRGLR</sequence>
<dbReference type="InterPro" id="IPR000055">
    <property type="entry name" value="Restrct_endonuc_typeI_TRD"/>
</dbReference>
<dbReference type="GO" id="GO:0009035">
    <property type="term" value="F:type I site-specific deoxyribonuclease activity"/>
    <property type="evidence" value="ECO:0007669"/>
    <property type="project" value="UniProtKB-EC"/>
</dbReference>
<evidence type="ECO:0000256" key="1">
    <source>
        <dbReference type="ARBA" id="ARBA00010923"/>
    </source>
</evidence>
<feature type="domain" description="Type I restriction modification DNA specificity" evidence="4">
    <location>
        <begin position="122"/>
        <end position="186"/>
    </location>
</feature>
<dbReference type="PANTHER" id="PTHR30408">
    <property type="entry name" value="TYPE-1 RESTRICTION ENZYME ECOKI SPECIFICITY PROTEIN"/>
    <property type="match status" value="1"/>
</dbReference>
<proteinExistence type="inferred from homology"/>
<dbReference type="InterPro" id="IPR052021">
    <property type="entry name" value="Type-I_RS_S_subunit"/>
</dbReference>
<dbReference type="EMBL" id="JAFBBU010000001">
    <property type="protein sequence ID" value="MBM7471029.1"/>
    <property type="molecule type" value="Genomic_DNA"/>
</dbReference>
<evidence type="ECO:0000256" key="3">
    <source>
        <dbReference type="ARBA" id="ARBA00023125"/>
    </source>
</evidence>
<keyword evidence="2" id="KW-0680">Restriction system</keyword>
<dbReference type="EC" id="3.1.21.3" evidence="5"/>
<dbReference type="Pfam" id="PF01420">
    <property type="entry name" value="Methylase_S"/>
    <property type="match status" value="2"/>
</dbReference>
<evidence type="ECO:0000256" key="2">
    <source>
        <dbReference type="ARBA" id="ARBA00022747"/>
    </source>
</evidence>
<dbReference type="SUPFAM" id="SSF116734">
    <property type="entry name" value="DNA methylase specificity domain"/>
    <property type="match status" value="2"/>
</dbReference>
<keyword evidence="3" id="KW-0238">DNA-binding</keyword>
<evidence type="ECO:0000259" key="4">
    <source>
        <dbReference type="Pfam" id="PF01420"/>
    </source>
</evidence>